<name>A0A0D3HPI2_9ORYZ</name>
<dbReference type="EnsemblPlants" id="OBART11G21490.1">
    <property type="protein sequence ID" value="OBART11G21490.1"/>
    <property type="gene ID" value="OBART11G21490"/>
</dbReference>
<proteinExistence type="predicted"/>
<reference evidence="5" key="2">
    <citation type="submission" date="2015-03" db="UniProtKB">
        <authorList>
            <consortium name="EnsemblPlants"/>
        </authorList>
    </citation>
    <scope>IDENTIFICATION</scope>
</reference>
<dbReference type="InterPro" id="IPR044974">
    <property type="entry name" value="Disease_R_plants"/>
</dbReference>
<evidence type="ECO:0000256" key="1">
    <source>
        <dbReference type="ARBA" id="ARBA00022737"/>
    </source>
</evidence>
<dbReference type="Gene3D" id="3.80.10.10">
    <property type="entry name" value="Ribonuclease Inhibitor"/>
    <property type="match status" value="1"/>
</dbReference>
<keyword evidence="6" id="KW-1185">Reference proteome</keyword>
<feature type="domain" description="Disease resistance protein winged helix" evidence="3">
    <location>
        <begin position="68"/>
        <end position="146"/>
    </location>
</feature>
<evidence type="ECO:0000259" key="3">
    <source>
        <dbReference type="Pfam" id="PF23559"/>
    </source>
</evidence>
<dbReference type="STRING" id="65489.A0A0D3HPI2"/>
<keyword evidence="1" id="KW-0677">Repeat</keyword>
<sequence>MAHLTNGAVDGVLGYLSKAVKDEAKLLNNLKERSAVLHDNVMSHHVMVLCYSKLSTHHKSCLQYLTTFGEEKSISRTCLVRRWLAEGLVAKDQQQQGGRLRDGSGDDISMEEAGERYFNELVFRGFIRPAPPLRPAGLKIKSCIMDPSVKTFISNISKSDNFIDDLPTHLQRQIEIRKLLRSHNPHSTNRGGGVRCRHVSFAATTTMTGKPLPPMDEMVMLLKDLPEEYRLNVLDLGGCTGLTMLHLTNISFRKTNVFRLPSQMNNLLHLETLDIRDTRLQANALRNILIQELRHLFACYVSEATVDAAQLSTVKIPKKLGKNTEILKHVQIIDDGRQAQAQLRRVGSLKRLRKMGIVLSGSQENMAHLLTTISMRSESLRSLSIWITTLPLESDGGFVTVDSTIGGSGGSVAKFFSPPEKLETLNLKCFKGNSTRGSIPQWIKGLQFLSKITLRHSLLY</sequence>
<dbReference type="HOGENOM" id="CLU_000837_14_2_1"/>
<evidence type="ECO:0000313" key="6">
    <source>
        <dbReference type="Proteomes" id="UP000026960"/>
    </source>
</evidence>
<dbReference type="InterPro" id="IPR032675">
    <property type="entry name" value="LRR_dom_sf"/>
</dbReference>
<protein>
    <recommendedName>
        <fullName evidence="7">Rx N-terminal domain-containing protein</fullName>
    </recommendedName>
</protein>
<dbReference type="PANTHER" id="PTHR23155">
    <property type="entry name" value="DISEASE RESISTANCE PROTEIN RP"/>
    <property type="match status" value="1"/>
</dbReference>
<evidence type="ECO:0000259" key="4">
    <source>
        <dbReference type="Pfam" id="PF23598"/>
    </source>
</evidence>
<dbReference type="InterPro" id="IPR036388">
    <property type="entry name" value="WH-like_DNA-bd_sf"/>
</dbReference>
<dbReference type="Gene3D" id="1.10.10.10">
    <property type="entry name" value="Winged helix-like DNA-binding domain superfamily/Winged helix DNA-binding domain"/>
    <property type="match status" value="1"/>
</dbReference>
<dbReference type="Pfam" id="PF23598">
    <property type="entry name" value="LRR_14"/>
    <property type="match status" value="1"/>
</dbReference>
<dbReference type="Proteomes" id="UP000026960">
    <property type="component" value="Chromosome 11"/>
</dbReference>
<dbReference type="SUPFAM" id="SSF52047">
    <property type="entry name" value="RNI-like"/>
    <property type="match status" value="1"/>
</dbReference>
<dbReference type="GO" id="GO:0098542">
    <property type="term" value="P:defense response to other organism"/>
    <property type="evidence" value="ECO:0007669"/>
    <property type="project" value="TreeGrafter"/>
</dbReference>
<keyword evidence="2" id="KW-0611">Plant defense</keyword>
<evidence type="ECO:0000313" key="5">
    <source>
        <dbReference type="EnsemblPlants" id="OBART11G21490.1"/>
    </source>
</evidence>
<reference evidence="5" key="1">
    <citation type="journal article" date="2009" name="Rice">
        <title>De Novo Next Generation Sequencing of Plant Genomes.</title>
        <authorList>
            <person name="Rounsley S."/>
            <person name="Marri P.R."/>
            <person name="Yu Y."/>
            <person name="He R."/>
            <person name="Sisneros N."/>
            <person name="Goicoechea J.L."/>
            <person name="Lee S.J."/>
            <person name="Angelova A."/>
            <person name="Kudrna D."/>
            <person name="Luo M."/>
            <person name="Affourtit J."/>
            <person name="Desany B."/>
            <person name="Knight J."/>
            <person name="Niazi F."/>
            <person name="Egholm M."/>
            <person name="Wing R.A."/>
        </authorList>
    </citation>
    <scope>NUCLEOTIDE SEQUENCE [LARGE SCALE GENOMIC DNA]</scope>
    <source>
        <strain evidence="5">cv. IRGC 105608</strain>
    </source>
</reference>
<dbReference type="InterPro" id="IPR058922">
    <property type="entry name" value="WHD_DRP"/>
</dbReference>
<dbReference type="eggNOG" id="KOG4658">
    <property type="taxonomic scope" value="Eukaryota"/>
</dbReference>
<dbReference type="PaxDb" id="65489-OBART11G21490.1"/>
<evidence type="ECO:0008006" key="7">
    <source>
        <dbReference type="Google" id="ProtNLM"/>
    </source>
</evidence>
<dbReference type="Gramene" id="OBART11G21490.1">
    <property type="protein sequence ID" value="OBART11G21490.1"/>
    <property type="gene ID" value="OBART11G21490"/>
</dbReference>
<feature type="domain" description="Disease resistance R13L4/SHOC-2-like LRR" evidence="4">
    <location>
        <begin position="231"/>
        <end position="453"/>
    </location>
</feature>
<dbReference type="Pfam" id="PF23559">
    <property type="entry name" value="WHD_DRP"/>
    <property type="match status" value="1"/>
</dbReference>
<evidence type="ECO:0000256" key="2">
    <source>
        <dbReference type="ARBA" id="ARBA00022821"/>
    </source>
</evidence>
<dbReference type="InterPro" id="IPR055414">
    <property type="entry name" value="LRR_R13L4/SHOC2-like"/>
</dbReference>
<organism evidence="5">
    <name type="scientific">Oryza barthii</name>
    <dbReference type="NCBI Taxonomy" id="65489"/>
    <lineage>
        <taxon>Eukaryota</taxon>
        <taxon>Viridiplantae</taxon>
        <taxon>Streptophyta</taxon>
        <taxon>Embryophyta</taxon>
        <taxon>Tracheophyta</taxon>
        <taxon>Spermatophyta</taxon>
        <taxon>Magnoliopsida</taxon>
        <taxon>Liliopsida</taxon>
        <taxon>Poales</taxon>
        <taxon>Poaceae</taxon>
        <taxon>BOP clade</taxon>
        <taxon>Oryzoideae</taxon>
        <taxon>Oryzeae</taxon>
        <taxon>Oryzinae</taxon>
        <taxon>Oryza</taxon>
    </lineage>
</organism>
<dbReference type="PANTHER" id="PTHR23155:SF1091">
    <property type="entry name" value="EXPRESSED PROTEIN"/>
    <property type="match status" value="1"/>
</dbReference>
<dbReference type="AlphaFoldDB" id="A0A0D3HPI2"/>
<accession>A0A0D3HPI2</accession>